<dbReference type="SUPFAM" id="SSF56601">
    <property type="entry name" value="beta-lactamase/transpeptidase-like"/>
    <property type="match status" value="1"/>
</dbReference>
<keyword evidence="5" id="KW-1133">Transmembrane helix</keyword>
<dbReference type="Gene3D" id="3.40.710.10">
    <property type="entry name" value="DD-peptidase/beta-lactamase superfamily"/>
    <property type="match status" value="1"/>
</dbReference>
<keyword evidence="5" id="KW-0812">Transmembrane</keyword>
<dbReference type="SUPFAM" id="SSF54184">
    <property type="entry name" value="Penicillin-binding protein 2x (pbp-2x), c-terminal domain"/>
    <property type="match status" value="1"/>
</dbReference>
<evidence type="ECO:0000256" key="4">
    <source>
        <dbReference type="SAM" id="MobiDB-lite"/>
    </source>
</evidence>
<protein>
    <submittedName>
        <fullName evidence="7">Stage V sporulation protein D</fullName>
    </submittedName>
</protein>
<dbReference type="InterPro" id="IPR011927">
    <property type="entry name" value="SpoVD_pbp"/>
</dbReference>
<keyword evidence="3 5" id="KW-0472">Membrane</keyword>
<feature type="domain" description="PASTA" evidence="6">
    <location>
        <begin position="581"/>
        <end position="639"/>
    </location>
</feature>
<accession>A0A8J2ZSA3</accession>
<dbReference type="InterPro" id="IPR005543">
    <property type="entry name" value="PASTA_dom"/>
</dbReference>
<dbReference type="GO" id="GO:0005886">
    <property type="term" value="C:plasma membrane"/>
    <property type="evidence" value="ECO:0007669"/>
    <property type="project" value="TreeGrafter"/>
</dbReference>
<dbReference type="Pfam" id="PF00905">
    <property type="entry name" value="Transpeptidase"/>
    <property type="match status" value="1"/>
</dbReference>
<dbReference type="EMBL" id="BMFV01000001">
    <property type="protein sequence ID" value="GGH74491.1"/>
    <property type="molecule type" value="Genomic_DNA"/>
</dbReference>
<dbReference type="SMART" id="SM00740">
    <property type="entry name" value="PASTA"/>
    <property type="match status" value="1"/>
</dbReference>
<evidence type="ECO:0000256" key="1">
    <source>
        <dbReference type="ARBA" id="ARBA00004370"/>
    </source>
</evidence>
<dbReference type="RefSeq" id="WP_188495285.1">
    <property type="nucleotide sequence ID" value="NZ_BMFV01000001.1"/>
</dbReference>
<dbReference type="Proteomes" id="UP000656813">
    <property type="component" value="Unassembled WGS sequence"/>
</dbReference>
<evidence type="ECO:0000259" key="6">
    <source>
        <dbReference type="PROSITE" id="PS51178"/>
    </source>
</evidence>
<dbReference type="InterPro" id="IPR005311">
    <property type="entry name" value="PBP_dimer"/>
</dbReference>
<dbReference type="NCBIfam" id="TIGR02214">
    <property type="entry name" value="spoVD_pbp"/>
    <property type="match status" value="1"/>
</dbReference>
<dbReference type="Pfam" id="PF03717">
    <property type="entry name" value="PBP_dimer"/>
    <property type="match status" value="1"/>
</dbReference>
<dbReference type="Gene3D" id="3.90.1310.10">
    <property type="entry name" value="Penicillin-binding protein 2a (Domain 2)"/>
    <property type="match status" value="1"/>
</dbReference>
<evidence type="ECO:0000256" key="5">
    <source>
        <dbReference type="SAM" id="Phobius"/>
    </source>
</evidence>
<dbReference type="Gene3D" id="3.30.450.330">
    <property type="match status" value="1"/>
</dbReference>
<keyword evidence="8" id="KW-1185">Reference proteome</keyword>
<dbReference type="InterPro" id="IPR012338">
    <property type="entry name" value="Beta-lactam/transpept-like"/>
</dbReference>
<comment type="caution">
    <text evidence="7">The sequence shown here is derived from an EMBL/GenBank/DDBJ whole genome shotgun (WGS) entry which is preliminary data.</text>
</comment>
<dbReference type="PANTHER" id="PTHR30627:SF1">
    <property type="entry name" value="PEPTIDOGLYCAN D,D-TRANSPEPTIDASE FTSI"/>
    <property type="match status" value="1"/>
</dbReference>
<dbReference type="InterPro" id="IPR036138">
    <property type="entry name" value="PBP_dimer_sf"/>
</dbReference>
<dbReference type="GO" id="GO:0008658">
    <property type="term" value="F:penicillin binding"/>
    <property type="evidence" value="ECO:0007669"/>
    <property type="project" value="InterPro"/>
</dbReference>
<gene>
    <name evidence="7" type="primary">spoVD</name>
    <name evidence="7" type="ORF">GCM10007096_02780</name>
</gene>
<comment type="subcellular location">
    <subcellularLocation>
        <location evidence="1">Membrane</location>
    </subcellularLocation>
</comment>
<dbReference type="Pfam" id="PF03793">
    <property type="entry name" value="PASTA"/>
    <property type="match status" value="1"/>
</dbReference>
<feature type="transmembrane region" description="Helical" evidence="5">
    <location>
        <begin position="12"/>
        <end position="32"/>
    </location>
</feature>
<organism evidence="7 8">
    <name type="scientific">Pullulanibacillus pueri</name>
    <dbReference type="NCBI Taxonomy" id="1437324"/>
    <lineage>
        <taxon>Bacteria</taxon>
        <taxon>Bacillati</taxon>
        <taxon>Bacillota</taxon>
        <taxon>Bacilli</taxon>
        <taxon>Bacillales</taxon>
        <taxon>Sporolactobacillaceae</taxon>
        <taxon>Pullulanibacillus</taxon>
    </lineage>
</organism>
<dbReference type="AlphaFoldDB" id="A0A8J2ZSA3"/>
<dbReference type="InterPro" id="IPR050515">
    <property type="entry name" value="Beta-lactam/transpept"/>
</dbReference>
<dbReference type="InterPro" id="IPR001460">
    <property type="entry name" value="PCN-bd_Tpept"/>
</dbReference>
<name>A0A8J2ZSA3_9BACL</name>
<proteinExistence type="inferred from homology"/>
<dbReference type="SUPFAM" id="SSF56519">
    <property type="entry name" value="Penicillin binding protein dimerisation domain"/>
    <property type="match status" value="1"/>
</dbReference>
<dbReference type="PROSITE" id="PS51178">
    <property type="entry name" value="PASTA"/>
    <property type="match status" value="1"/>
</dbReference>
<sequence length="645" mass="71041">MRVSNVTVRKRLLFILFVGLFIFGIFVVRLGYVQLFLNDWLKDKAMNSWSREIKYEAERGDILDRNGVKLATNVSRPTVLIVPKQVRNPAKTAEALAKVLGADKEKVYKDLTKKSSSTYIKPEGMKITNEKAAEVKQLKLPGVFIAEDFQRHYPYGSYLSHVLGFAGIDNQGLIGLESYYDDMLKGTPGHVDFYSDAQGNRMSSLRDEYVPPKDGLNLELTIDSKVQSIIERELDNANQKYHPDSALAIAMNPNTGEILGMSSRPDFNPEDYQTVSSKVYNHNLPVWRTYEPGSTFKVITLAAALNEHLVDLKNDTFNDPGYIDVNGTDLHCWKRGGHGPETFLEVVENSCNPGFVKLGEMLGKDRLFSYIDQFGFGEKTGIDLQGEAKGILFDPDKIGPLEAATTAFGQGVAVTPIQQVAAVSAAVNGGYLYQPYIAKDWIDPDTGEVLSRNTPQMKKQVISEKTSKEVRNALESVVAKGTGRNAYQEGYRIGGKTGTAQKSAKGGGYLENNYILSFMGFAPANDPQIVVYVAIDNPKNTIQFGGQVAAPIAGKIIADSLQAMGVKKQTKGIPKEYRYGDTQMVEVPNLIGKTKDDIRQSYFNLKILPEGKGDVVTEQAPKAGAKIPEGSSIRINLGDKSDNDD</sequence>
<evidence type="ECO:0000256" key="3">
    <source>
        <dbReference type="ARBA" id="ARBA00023136"/>
    </source>
</evidence>
<reference evidence="7" key="2">
    <citation type="submission" date="2020-09" db="EMBL/GenBank/DDBJ databases">
        <authorList>
            <person name="Sun Q."/>
            <person name="Zhou Y."/>
        </authorList>
    </citation>
    <scope>NUCLEOTIDE SEQUENCE</scope>
    <source>
        <strain evidence="7">CGMCC 1.12777</strain>
    </source>
</reference>
<evidence type="ECO:0000313" key="7">
    <source>
        <dbReference type="EMBL" id="GGH74491.1"/>
    </source>
</evidence>
<feature type="region of interest" description="Disordered" evidence="4">
    <location>
        <begin position="619"/>
        <end position="645"/>
    </location>
</feature>
<comment type="similarity">
    <text evidence="2">Belongs to the transpeptidase family.</text>
</comment>
<dbReference type="GO" id="GO:0071555">
    <property type="term" value="P:cell wall organization"/>
    <property type="evidence" value="ECO:0007669"/>
    <property type="project" value="TreeGrafter"/>
</dbReference>
<dbReference type="PANTHER" id="PTHR30627">
    <property type="entry name" value="PEPTIDOGLYCAN D,D-TRANSPEPTIDASE"/>
    <property type="match status" value="1"/>
</dbReference>
<evidence type="ECO:0000313" key="8">
    <source>
        <dbReference type="Proteomes" id="UP000656813"/>
    </source>
</evidence>
<reference evidence="7" key="1">
    <citation type="journal article" date="2014" name="Int. J. Syst. Evol. Microbiol.">
        <title>Complete genome sequence of Corynebacterium casei LMG S-19264T (=DSM 44701T), isolated from a smear-ripened cheese.</title>
        <authorList>
            <consortium name="US DOE Joint Genome Institute (JGI-PGF)"/>
            <person name="Walter F."/>
            <person name="Albersmeier A."/>
            <person name="Kalinowski J."/>
            <person name="Ruckert C."/>
        </authorList>
    </citation>
    <scope>NUCLEOTIDE SEQUENCE</scope>
    <source>
        <strain evidence="7">CGMCC 1.12777</strain>
    </source>
</reference>
<evidence type="ECO:0000256" key="2">
    <source>
        <dbReference type="ARBA" id="ARBA00007171"/>
    </source>
</evidence>